<dbReference type="RefSeq" id="WP_182107139.1">
    <property type="nucleotide sequence ID" value="NZ_JACFYF010000002.1"/>
</dbReference>
<protein>
    <recommendedName>
        <fullName evidence="1">diguanylate cyclase</fullName>
        <ecNumber evidence="1">2.7.7.65</ecNumber>
    </recommendedName>
</protein>
<dbReference type="Pfam" id="PF00990">
    <property type="entry name" value="GGDEF"/>
    <property type="match status" value="1"/>
</dbReference>
<sequence length="438" mass="50610">MNKSLTRIYSHHFLPIIKLLTVTLLIVGSSYSIYNAALIKQLSQSIITDFNQIYSISRRFAQYYNNTDSTRLTKGTYENNGVSIMVSQDSDVKILSTGVNKLRSQLETVAPNHIWTVAIFEHPSTYGHFDPLRKEYAERYREYKINDVMTRIVNLERLENTFDQFYGCNIKLSEPYTEQGSNQRIRTVYYPVYNDRKLDALLAIDLKNSLVDAKIRRFNQDHFTVADAAPHWLAYRQPVMISCTDAEPIYVGFGAWQILERILLPSVLIALFSHMLMVLIKQRQHSFYQDKMTGFYRRDFFEPRLKKLHTFSMLIIDIDFFKAINDTYGHKKGDDVITEVTHRIASQIRTSDMAIRWGGEEFLLLFNNMSEAMLREKAESIRAHVAKESVSELNVTISIGGVHLSQGDFADAYRIADAALYQSKENGRNQVTILDETI</sequence>
<dbReference type="InterPro" id="IPR050469">
    <property type="entry name" value="Diguanylate_Cyclase"/>
</dbReference>
<keyword evidence="3" id="KW-0472">Membrane</keyword>
<dbReference type="GO" id="GO:0043709">
    <property type="term" value="P:cell adhesion involved in single-species biofilm formation"/>
    <property type="evidence" value="ECO:0007669"/>
    <property type="project" value="TreeGrafter"/>
</dbReference>
<comment type="catalytic activity">
    <reaction evidence="2">
        <text>2 GTP = 3',3'-c-di-GMP + 2 diphosphate</text>
        <dbReference type="Rhea" id="RHEA:24898"/>
        <dbReference type="ChEBI" id="CHEBI:33019"/>
        <dbReference type="ChEBI" id="CHEBI:37565"/>
        <dbReference type="ChEBI" id="CHEBI:58805"/>
        <dbReference type="EC" id="2.7.7.65"/>
    </reaction>
</comment>
<dbReference type="SMART" id="SM00267">
    <property type="entry name" value="GGDEF"/>
    <property type="match status" value="1"/>
</dbReference>
<dbReference type="PROSITE" id="PS50887">
    <property type="entry name" value="GGDEF"/>
    <property type="match status" value="1"/>
</dbReference>
<dbReference type="AlphaFoldDB" id="A0A7W2ISS4"/>
<dbReference type="InterPro" id="IPR000160">
    <property type="entry name" value="GGDEF_dom"/>
</dbReference>
<dbReference type="GO" id="GO:0052621">
    <property type="term" value="F:diguanylate cyclase activity"/>
    <property type="evidence" value="ECO:0007669"/>
    <property type="project" value="UniProtKB-EC"/>
</dbReference>
<dbReference type="EMBL" id="JACFYF010000002">
    <property type="protein sequence ID" value="MBA5761649.1"/>
    <property type="molecule type" value="Genomic_DNA"/>
</dbReference>
<evidence type="ECO:0000313" key="5">
    <source>
        <dbReference type="EMBL" id="MBA5761649.1"/>
    </source>
</evidence>
<comment type="caution">
    <text evidence="5">The sequence shown here is derived from an EMBL/GenBank/DDBJ whole genome shotgun (WGS) entry which is preliminary data.</text>
</comment>
<feature type="transmembrane region" description="Helical" evidence="3">
    <location>
        <begin position="12"/>
        <end position="34"/>
    </location>
</feature>
<evidence type="ECO:0000256" key="1">
    <source>
        <dbReference type="ARBA" id="ARBA00012528"/>
    </source>
</evidence>
<evidence type="ECO:0000313" key="6">
    <source>
        <dbReference type="Proteomes" id="UP000571701"/>
    </source>
</evidence>
<evidence type="ECO:0000256" key="3">
    <source>
        <dbReference type="SAM" id="Phobius"/>
    </source>
</evidence>
<dbReference type="InterPro" id="IPR043128">
    <property type="entry name" value="Rev_trsase/Diguanyl_cyclase"/>
</dbReference>
<reference evidence="5 6" key="1">
    <citation type="submission" date="2020-07" db="EMBL/GenBank/DDBJ databases">
        <title>Vibrio marinisediminis sp. nov., isolated from marine sediment.</title>
        <authorList>
            <person name="Ji X."/>
        </authorList>
    </citation>
    <scope>NUCLEOTIDE SEQUENCE [LARGE SCALE GENOMIC DNA]</scope>
    <source>
        <strain evidence="5 6">404</strain>
    </source>
</reference>
<dbReference type="InterPro" id="IPR029787">
    <property type="entry name" value="Nucleotide_cyclase"/>
</dbReference>
<organism evidence="5 6">
    <name type="scientific">Vibrio marinisediminis</name>
    <dbReference type="NCBI Taxonomy" id="2758441"/>
    <lineage>
        <taxon>Bacteria</taxon>
        <taxon>Pseudomonadati</taxon>
        <taxon>Pseudomonadota</taxon>
        <taxon>Gammaproteobacteria</taxon>
        <taxon>Vibrionales</taxon>
        <taxon>Vibrionaceae</taxon>
        <taxon>Vibrio</taxon>
    </lineage>
</organism>
<dbReference type="Gene3D" id="3.30.70.270">
    <property type="match status" value="1"/>
</dbReference>
<keyword evidence="3" id="KW-0812">Transmembrane</keyword>
<dbReference type="GO" id="GO:1902201">
    <property type="term" value="P:negative regulation of bacterial-type flagellum-dependent cell motility"/>
    <property type="evidence" value="ECO:0007669"/>
    <property type="project" value="TreeGrafter"/>
</dbReference>
<evidence type="ECO:0000256" key="2">
    <source>
        <dbReference type="ARBA" id="ARBA00034247"/>
    </source>
</evidence>
<dbReference type="GO" id="GO:0005886">
    <property type="term" value="C:plasma membrane"/>
    <property type="evidence" value="ECO:0007669"/>
    <property type="project" value="TreeGrafter"/>
</dbReference>
<accession>A0A7W2ISS4</accession>
<evidence type="ECO:0000259" key="4">
    <source>
        <dbReference type="PROSITE" id="PS50887"/>
    </source>
</evidence>
<dbReference type="NCBIfam" id="TIGR00254">
    <property type="entry name" value="GGDEF"/>
    <property type="match status" value="1"/>
</dbReference>
<dbReference type="PANTHER" id="PTHR45138:SF9">
    <property type="entry name" value="DIGUANYLATE CYCLASE DGCM-RELATED"/>
    <property type="match status" value="1"/>
</dbReference>
<keyword evidence="3" id="KW-1133">Transmembrane helix</keyword>
<dbReference type="CDD" id="cd01949">
    <property type="entry name" value="GGDEF"/>
    <property type="match status" value="1"/>
</dbReference>
<gene>
    <name evidence="5" type="ORF">H2O73_04750</name>
</gene>
<proteinExistence type="predicted"/>
<dbReference type="Proteomes" id="UP000571701">
    <property type="component" value="Unassembled WGS sequence"/>
</dbReference>
<name>A0A7W2ISS4_9VIBR</name>
<feature type="domain" description="GGDEF" evidence="4">
    <location>
        <begin position="309"/>
        <end position="436"/>
    </location>
</feature>
<dbReference type="EC" id="2.7.7.65" evidence="1"/>
<keyword evidence="6" id="KW-1185">Reference proteome</keyword>
<dbReference type="PANTHER" id="PTHR45138">
    <property type="entry name" value="REGULATORY COMPONENTS OF SENSORY TRANSDUCTION SYSTEM"/>
    <property type="match status" value="1"/>
</dbReference>
<dbReference type="SUPFAM" id="SSF55073">
    <property type="entry name" value="Nucleotide cyclase"/>
    <property type="match status" value="1"/>
</dbReference>